<feature type="transmembrane region" description="Helical" evidence="1">
    <location>
        <begin position="32"/>
        <end position="51"/>
    </location>
</feature>
<comment type="caution">
    <text evidence="2">The sequence shown here is derived from an EMBL/GenBank/DDBJ whole genome shotgun (WGS) entry which is preliminary data.</text>
</comment>
<dbReference type="Gene3D" id="1.10.3730.20">
    <property type="match status" value="1"/>
</dbReference>
<gene>
    <name evidence="2" type="ORF">A2Y99_04545</name>
</gene>
<name>A0A1F5YGE6_9BACT</name>
<feature type="transmembrane region" description="Helical" evidence="1">
    <location>
        <begin position="239"/>
        <end position="262"/>
    </location>
</feature>
<evidence type="ECO:0000313" key="3">
    <source>
        <dbReference type="Proteomes" id="UP000178230"/>
    </source>
</evidence>
<feature type="transmembrane region" description="Helical" evidence="1">
    <location>
        <begin position="88"/>
        <end position="107"/>
    </location>
</feature>
<dbReference type="InterPro" id="IPR037185">
    <property type="entry name" value="EmrE-like"/>
</dbReference>
<dbReference type="AlphaFoldDB" id="A0A1F5YGE6"/>
<reference evidence="2 3" key="1">
    <citation type="journal article" date="2016" name="Nat. Commun.">
        <title>Thousands of microbial genomes shed light on interconnected biogeochemical processes in an aquifer system.</title>
        <authorList>
            <person name="Anantharaman K."/>
            <person name="Brown C.T."/>
            <person name="Hug L.A."/>
            <person name="Sharon I."/>
            <person name="Castelle C.J."/>
            <person name="Probst A.J."/>
            <person name="Thomas B.C."/>
            <person name="Singh A."/>
            <person name="Wilkins M.J."/>
            <person name="Karaoz U."/>
            <person name="Brodie E.L."/>
            <person name="Williams K.H."/>
            <person name="Hubbard S.S."/>
            <person name="Banfield J.F."/>
        </authorList>
    </citation>
    <scope>NUCLEOTIDE SEQUENCE [LARGE SCALE GENOMIC DNA]</scope>
</reference>
<feature type="transmembrane region" description="Helical" evidence="1">
    <location>
        <begin position="119"/>
        <end position="138"/>
    </location>
</feature>
<keyword evidence="1" id="KW-1133">Transmembrane helix</keyword>
<organism evidence="2 3">
    <name type="scientific">Candidatus Gottesmanbacteria bacterium RBG_13_37_7</name>
    <dbReference type="NCBI Taxonomy" id="1798369"/>
    <lineage>
        <taxon>Bacteria</taxon>
        <taxon>Candidatus Gottesmaniibacteriota</taxon>
    </lineage>
</organism>
<protein>
    <recommendedName>
        <fullName evidence="4">EamA domain-containing protein</fullName>
    </recommendedName>
</protein>
<feature type="transmembrane region" description="Helical" evidence="1">
    <location>
        <begin position="213"/>
        <end position="233"/>
    </location>
</feature>
<keyword evidence="1" id="KW-0472">Membrane</keyword>
<accession>A0A1F5YGE6</accession>
<sequence>MSWQLALFFNIIFGTLRGTLAKKLVNKIDPFVMVFHMVYLSLPLYLFYYFFEKQSEFILYLEMMVLGIIFYFGYIAFLFAARISLSKSVVYSSYFLIITLCLTAIFLDEWRYFNPTTTYGSKNILGIIIAAVSLYVMFKSDSGREKLKDFRWLTLMLFNIITNGVGSFWVKIFLINHTPIQALFSQTVGILPASLTVNKIMKKNLFGINKSDYFLIIINSIFDFSALIFYYIALKDGPAMLVIPISTIALTISITLAGLIFFKEMKQFSGGKFFGLFLGILGVVLLVL</sequence>
<feature type="transmembrane region" description="Helical" evidence="1">
    <location>
        <begin position="150"/>
        <end position="170"/>
    </location>
</feature>
<keyword evidence="1" id="KW-0812">Transmembrane</keyword>
<evidence type="ECO:0008006" key="4">
    <source>
        <dbReference type="Google" id="ProtNLM"/>
    </source>
</evidence>
<evidence type="ECO:0000313" key="2">
    <source>
        <dbReference type="EMBL" id="OGF99219.1"/>
    </source>
</evidence>
<evidence type="ECO:0000256" key="1">
    <source>
        <dbReference type="SAM" id="Phobius"/>
    </source>
</evidence>
<dbReference type="Proteomes" id="UP000178230">
    <property type="component" value="Unassembled WGS sequence"/>
</dbReference>
<feature type="transmembrane region" description="Helical" evidence="1">
    <location>
        <begin position="269"/>
        <end position="287"/>
    </location>
</feature>
<feature type="transmembrane region" description="Helical" evidence="1">
    <location>
        <begin position="57"/>
        <end position="81"/>
    </location>
</feature>
<proteinExistence type="predicted"/>
<dbReference type="SUPFAM" id="SSF103481">
    <property type="entry name" value="Multidrug resistance efflux transporter EmrE"/>
    <property type="match status" value="1"/>
</dbReference>
<dbReference type="EMBL" id="MFIY01000065">
    <property type="protein sequence ID" value="OGF99219.1"/>
    <property type="molecule type" value="Genomic_DNA"/>
</dbReference>